<sequence>MTEQELLQEALEWQEHIRKLITATDDELYHKRSKVFDWLLERVQVLEKENKQLKADGNKSIEFETYRKCVRGEIDEI</sequence>
<keyword evidence="2" id="KW-1185">Reference proteome</keyword>
<evidence type="ECO:0000313" key="1">
    <source>
        <dbReference type="EMBL" id="MEL3959620.1"/>
    </source>
</evidence>
<protein>
    <submittedName>
        <fullName evidence="1">Uncharacterized protein</fullName>
    </submittedName>
</protein>
<dbReference type="Proteomes" id="UP001459714">
    <property type="component" value="Unassembled WGS sequence"/>
</dbReference>
<proteinExistence type="predicted"/>
<reference evidence="1 2" key="1">
    <citation type="submission" date="2024-03" db="EMBL/GenBank/DDBJ databases">
        <title>Bacilli Hybrid Assemblies.</title>
        <authorList>
            <person name="Kovac J."/>
        </authorList>
    </citation>
    <scope>NUCLEOTIDE SEQUENCE [LARGE SCALE GENOMIC DNA]</scope>
    <source>
        <strain evidence="1 2">FSL M8-0022</strain>
    </source>
</reference>
<dbReference type="EMBL" id="JBBYAK010000003">
    <property type="protein sequence ID" value="MEL3959620.1"/>
    <property type="molecule type" value="Genomic_DNA"/>
</dbReference>
<name>A0ABU9K3I0_9BACI</name>
<gene>
    <name evidence="1" type="ORF">NST17_20925</name>
</gene>
<comment type="caution">
    <text evidence="1">The sequence shown here is derived from an EMBL/GenBank/DDBJ whole genome shotgun (WGS) entry which is preliminary data.</text>
</comment>
<accession>A0ABU9K3I0</accession>
<evidence type="ECO:0000313" key="2">
    <source>
        <dbReference type="Proteomes" id="UP001459714"/>
    </source>
</evidence>
<organism evidence="1 2">
    <name type="scientific">Caldifermentibacillus hisashii</name>
    <dbReference type="NCBI Taxonomy" id="996558"/>
    <lineage>
        <taxon>Bacteria</taxon>
        <taxon>Bacillati</taxon>
        <taxon>Bacillota</taxon>
        <taxon>Bacilli</taxon>
        <taxon>Bacillales</taxon>
        <taxon>Bacillaceae</taxon>
        <taxon>Caldifermentibacillus</taxon>
    </lineage>
</organism>
<dbReference type="RefSeq" id="WP_342021210.1">
    <property type="nucleotide sequence ID" value="NZ_JBBYAK010000003.1"/>
</dbReference>